<feature type="repeat" description="RCC1" evidence="3">
    <location>
        <begin position="252"/>
        <end position="299"/>
    </location>
</feature>
<feature type="repeat" description="RCC1" evidence="3">
    <location>
        <begin position="204"/>
        <end position="251"/>
    </location>
</feature>
<evidence type="ECO:0000256" key="1">
    <source>
        <dbReference type="ARBA" id="ARBA00004196"/>
    </source>
</evidence>
<name>A0AAE0T7H0_9BIVA</name>
<dbReference type="Gene3D" id="2.60.40.4270">
    <property type="entry name" value="Listeria-Bacteroides repeat domain"/>
    <property type="match status" value="2"/>
</dbReference>
<evidence type="ECO:0000256" key="3">
    <source>
        <dbReference type="PROSITE-ProRule" id="PRU00235"/>
    </source>
</evidence>
<feature type="repeat" description="RCC1" evidence="3">
    <location>
        <begin position="412"/>
        <end position="462"/>
    </location>
</feature>
<feature type="repeat" description="RCC1" evidence="3">
    <location>
        <begin position="511"/>
        <end position="541"/>
    </location>
</feature>
<dbReference type="EMBL" id="JAEAOA010000085">
    <property type="protein sequence ID" value="KAK3605151.1"/>
    <property type="molecule type" value="Genomic_DNA"/>
</dbReference>
<proteinExistence type="predicted"/>
<dbReference type="Pfam" id="PF13540">
    <property type="entry name" value="RCC1_2"/>
    <property type="match status" value="1"/>
</dbReference>
<accession>A0AAE0T7H0</accession>
<dbReference type="PROSITE" id="PS00626">
    <property type="entry name" value="RCC1_2"/>
    <property type="match status" value="2"/>
</dbReference>
<reference evidence="5" key="2">
    <citation type="journal article" date="2021" name="Genome Biol. Evol.">
        <title>Developing a high-quality reference genome for a parasitic bivalve with doubly uniparental inheritance (Bivalvia: Unionida).</title>
        <authorList>
            <person name="Smith C.H."/>
        </authorList>
    </citation>
    <scope>NUCLEOTIDE SEQUENCE</scope>
    <source>
        <strain evidence="5">CHS0354</strain>
        <tissue evidence="5">Mantle</tissue>
    </source>
</reference>
<reference evidence="5" key="3">
    <citation type="submission" date="2023-05" db="EMBL/GenBank/DDBJ databases">
        <authorList>
            <person name="Smith C.H."/>
        </authorList>
    </citation>
    <scope>NUCLEOTIDE SEQUENCE</scope>
    <source>
        <strain evidence="5">CHS0354</strain>
        <tissue evidence="5">Mantle</tissue>
    </source>
</reference>
<evidence type="ECO:0000256" key="2">
    <source>
        <dbReference type="ARBA" id="ARBA00022737"/>
    </source>
</evidence>
<feature type="repeat" description="RCC1" evidence="3">
    <location>
        <begin position="463"/>
        <end position="510"/>
    </location>
</feature>
<comment type="subcellular location">
    <subcellularLocation>
        <location evidence="1">Cell envelope</location>
    </subcellularLocation>
</comment>
<dbReference type="NCBIfam" id="TIGR02543">
    <property type="entry name" value="List_Bact_rpt"/>
    <property type="match status" value="1"/>
</dbReference>
<dbReference type="InterPro" id="IPR058923">
    <property type="entry name" value="RCC1-like_dom"/>
</dbReference>
<comment type="caution">
    <text evidence="5">The sequence shown here is derived from an EMBL/GenBank/DDBJ whole genome shotgun (WGS) entry which is preliminary data.</text>
</comment>
<dbReference type="InterPro" id="IPR000408">
    <property type="entry name" value="Reg_chr_condens"/>
</dbReference>
<dbReference type="PRINTS" id="PR00633">
    <property type="entry name" value="RCCNDNSATION"/>
</dbReference>
<reference evidence="5" key="1">
    <citation type="journal article" date="2021" name="Genome Biol. Evol.">
        <title>A High-Quality Reference Genome for a Parasitic Bivalve with Doubly Uniparental Inheritance (Bivalvia: Unionida).</title>
        <authorList>
            <person name="Smith C.H."/>
        </authorList>
    </citation>
    <scope>NUCLEOTIDE SEQUENCE</scope>
    <source>
        <strain evidence="5">CHS0354</strain>
    </source>
</reference>
<evidence type="ECO:0000259" key="4">
    <source>
        <dbReference type="Pfam" id="PF25390"/>
    </source>
</evidence>
<keyword evidence="6" id="KW-1185">Reference proteome</keyword>
<protein>
    <recommendedName>
        <fullName evidence="4">RCC1-like domain-containing protein</fullName>
    </recommendedName>
</protein>
<dbReference type="Proteomes" id="UP001195483">
    <property type="component" value="Unassembled WGS sequence"/>
</dbReference>
<dbReference type="Gene3D" id="2.130.10.30">
    <property type="entry name" value="Regulator of chromosome condensation 1/beta-lactamase-inhibitor protein II"/>
    <property type="match status" value="2"/>
</dbReference>
<sequence>MLFCTTKRAFQILKKKRSTGNRIGIRILKKTMITESECITPEPTKYTITFESNGGSKVENITVRSGSTATEPEKPTYANHKFLGWYKEVELINLFDFNSEQIKSNITLYAKWTDVYKVTFKSGESDVESIIVTSGDKVEKPTDPAARTDYKFEGWYKDNNTFKTAFNFDTEIITENIVLYAKWKSLFIKIAAGYSHSLALKSNGELWAWGWNANGQLGDGTTTDVLTPKKIGDGYIQISAGYAHSLALKKNGELWAWGWNADGQLGDGTNANVPAPKKIGDGYIQISAGYAHSLALKNGGELWAWGLNANGQLGDGTSGINANKNIPTRIGKSVVEYTQIAASQTHSLALKSNGELWAWGWNFSGQLGDGTSGTNVNVPAPKRIGENVNGYTQIAASPALGAFHSLALKNNGELWAWGLNADGRLGDGTKVNKNIPTRIGESVVGYTQISAGYAHSLALKDNGELWAWGLNVNGQLGDGTTTDVLTPKKIGDGYTQIAAGRGHSLALKDNGELWAWGLNANGQLGDGTTTKITEPKEIKYE</sequence>
<dbReference type="AlphaFoldDB" id="A0AAE0T7H0"/>
<organism evidence="5 6">
    <name type="scientific">Potamilus streckersoni</name>
    <dbReference type="NCBI Taxonomy" id="2493646"/>
    <lineage>
        <taxon>Eukaryota</taxon>
        <taxon>Metazoa</taxon>
        <taxon>Spiralia</taxon>
        <taxon>Lophotrochozoa</taxon>
        <taxon>Mollusca</taxon>
        <taxon>Bivalvia</taxon>
        <taxon>Autobranchia</taxon>
        <taxon>Heteroconchia</taxon>
        <taxon>Palaeoheterodonta</taxon>
        <taxon>Unionida</taxon>
        <taxon>Unionoidea</taxon>
        <taxon>Unionidae</taxon>
        <taxon>Ambleminae</taxon>
        <taxon>Lampsilini</taxon>
        <taxon>Potamilus</taxon>
    </lineage>
</organism>
<feature type="repeat" description="RCC1" evidence="3">
    <location>
        <begin position="300"/>
        <end position="353"/>
    </location>
</feature>
<dbReference type="InterPro" id="IPR042229">
    <property type="entry name" value="Listeria/Bacterioides_rpt_sf"/>
</dbReference>
<evidence type="ECO:0000313" key="5">
    <source>
        <dbReference type="EMBL" id="KAK3605151.1"/>
    </source>
</evidence>
<feature type="domain" description="RCC1-like" evidence="4">
    <location>
        <begin position="235"/>
        <end position="539"/>
    </location>
</feature>
<dbReference type="Pfam" id="PF09479">
    <property type="entry name" value="Flg_new"/>
    <property type="match status" value="2"/>
</dbReference>
<keyword evidence="2" id="KW-0677">Repeat</keyword>
<dbReference type="InterPro" id="IPR009091">
    <property type="entry name" value="RCC1/BLIP-II"/>
</dbReference>
<dbReference type="SUPFAM" id="SSF50985">
    <property type="entry name" value="RCC1/BLIP-II"/>
    <property type="match status" value="1"/>
</dbReference>
<dbReference type="Pfam" id="PF25390">
    <property type="entry name" value="WD40_RLD"/>
    <property type="match status" value="1"/>
</dbReference>
<dbReference type="PANTHER" id="PTHR22870">
    <property type="entry name" value="REGULATOR OF CHROMOSOME CONDENSATION"/>
    <property type="match status" value="1"/>
</dbReference>
<feature type="repeat" description="RCC1" evidence="3">
    <location>
        <begin position="354"/>
        <end position="411"/>
    </location>
</feature>
<dbReference type="InterPro" id="IPR051210">
    <property type="entry name" value="Ub_ligase/GEF_domain"/>
</dbReference>
<gene>
    <name evidence="5" type="ORF">CHS0354_000820</name>
</gene>
<evidence type="ECO:0000313" key="6">
    <source>
        <dbReference type="Proteomes" id="UP001195483"/>
    </source>
</evidence>
<dbReference type="PANTHER" id="PTHR22870:SF408">
    <property type="entry name" value="OS09G0560450 PROTEIN"/>
    <property type="match status" value="1"/>
</dbReference>
<dbReference type="PROSITE" id="PS50012">
    <property type="entry name" value="RCC1_3"/>
    <property type="match status" value="7"/>
</dbReference>
<dbReference type="InterPro" id="IPR013378">
    <property type="entry name" value="InlB-like_B-rpt"/>
</dbReference>